<dbReference type="CDD" id="cd00834">
    <property type="entry name" value="KAS_I_II"/>
    <property type="match status" value="1"/>
</dbReference>
<protein>
    <submittedName>
        <fullName evidence="6">Beta-ketoacyl-[acyl-carrier-protein] synthase family protein</fullName>
    </submittedName>
</protein>
<dbReference type="InterPro" id="IPR014031">
    <property type="entry name" value="Ketoacyl_synth_C"/>
</dbReference>
<dbReference type="PROSITE" id="PS00606">
    <property type="entry name" value="KS3_1"/>
    <property type="match status" value="1"/>
</dbReference>
<dbReference type="Pfam" id="PF02801">
    <property type="entry name" value="Ketoacyl-synt_C"/>
    <property type="match status" value="1"/>
</dbReference>
<feature type="domain" description="Ketosynthase family 3 (KS3)" evidence="5">
    <location>
        <begin position="1"/>
        <end position="387"/>
    </location>
</feature>
<dbReference type="InterPro" id="IPR018201">
    <property type="entry name" value="Ketoacyl_synth_AS"/>
</dbReference>
<evidence type="ECO:0000256" key="1">
    <source>
        <dbReference type="ARBA" id="ARBA00005194"/>
    </source>
</evidence>
<dbReference type="PROSITE" id="PS52004">
    <property type="entry name" value="KS3_2"/>
    <property type="match status" value="1"/>
</dbReference>
<sequence>MIYISAFGMLNALGNNSAEIAANLVRGVAPGMRVRAGWLRNHPEAVLGGVDGELPAIPEAFSAHRSRNNQLLLAALAQIQPQLDNAIAQYGRDRVAVVMGTSTSGLNEGDEHVRLTLNNEASLNWQYPQQELGDPSRFLRNWLALEGPAFTLSTACSSSARAIISGRRLIEAGLADVALVGGADTLSRMPVGGFHSLESLSPSLCQPFGRDRCGITIGEGAALMLLTREPQPIALLGVGESSDAWHISAPHPEGAGAIRAIHQALTDANLQPDDVGYINLHGTATTLNDQIESKVVHDLFGERVPCSSTKHLTGHTLGAAGITEAAISALILQQNLPLPPQDFSMSPIDPTLPACAILRQAQPLERPVILSNSFAFGGNNASILLGRSV</sequence>
<dbReference type="InterPro" id="IPR000794">
    <property type="entry name" value="Beta-ketoacyl_synthase"/>
</dbReference>
<gene>
    <name evidence="6" type="ORF">K6958_00435</name>
</gene>
<dbReference type="InterPro" id="IPR014030">
    <property type="entry name" value="Ketoacyl_synth_N"/>
</dbReference>
<evidence type="ECO:0000313" key="7">
    <source>
        <dbReference type="Proteomes" id="UP001056635"/>
    </source>
</evidence>
<evidence type="ECO:0000256" key="4">
    <source>
        <dbReference type="RuleBase" id="RU003694"/>
    </source>
</evidence>
<dbReference type="PANTHER" id="PTHR11712:SF320">
    <property type="entry name" value="BETA-KETOACYL SYNTHASE"/>
    <property type="match status" value="1"/>
</dbReference>
<dbReference type="RefSeq" id="WP_249892841.1">
    <property type="nucleotide sequence ID" value="NZ_CP082904.1"/>
</dbReference>
<evidence type="ECO:0000256" key="3">
    <source>
        <dbReference type="ARBA" id="ARBA00022679"/>
    </source>
</evidence>
<keyword evidence="3 4" id="KW-0808">Transferase</keyword>
<comment type="similarity">
    <text evidence="2 4">Belongs to the thiolase-like superfamily. Beta-ketoacyl-ACP synthases family.</text>
</comment>
<dbReference type="SUPFAM" id="SSF53901">
    <property type="entry name" value="Thiolase-like"/>
    <property type="match status" value="2"/>
</dbReference>
<comment type="pathway">
    <text evidence="1">Lipid metabolism; fatty acid biosynthesis.</text>
</comment>
<dbReference type="SMART" id="SM00825">
    <property type="entry name" value="PKS_KS"/>
    <property type="match status" value="1"/>
</dbReference>
<accession>A0ABY4R988</accession>
<dbReference type="NCBIfam" id="NF006618">
    <property type="entry name" value="PRK09185.1"/>
    <property type="match status" value="1"/>
</dbReference>
<evidence type="ECO:0000256" key="2">
    <source>
        <dbReference type="ARBA" id="ARBA00008467"/>
    </source>
</evidence>
<dbReference type="InterPro" id="IPR016039">
    <property type="entry name" value="Thiolase-like"/>
</dbReference>
<evidence type="ECO:0000259" key="5">
    <source>
        <dbReference type="PROSITE" id="PS52004"/>
    </source>
</evidence>
<dbReference type="PANTHER" id="PTHR11712">
    <property type="entry name" value="POLYKETIDE SYNTHASE-RELATED"/>
    <property type="match status" value="1"/>
</dbReference>
<proteinExistence type="inferred from homology"/>
<dbReference type="Gene3D" id="3.40.47.10">
    <property type="match status" value="2"/>
</dbReference>
<evidence type="ECO:0000313" key="6">
    <source>
        <dbReference type="EMBL" id="UQY44217.1"/>
    </source>
</evidence>
<organism evidence="6 7">
    <name type="scientific">Mixta hanseatica</name>
    <dbReference type="NCBI Taxonomy" id="2872648"/>
    <lineage>
        <taxon>Bacteria</taxon>
        <taxon>Pseudomonadati</taxon>
        <taxon>Pseudomonadota</taxon>
        <taxon>Gammaproteobacteria</taxon>
        <taxon>Enterobacterales</taxon>
        <taxon>Erwiniaceae</taxon>
        <taxon>Mixta</taxon>
    </lineage>
</organism>
<reference evidence="6" key="1">
    <citation type="submission" date="2021-09" db="EMBL/GenBank/DDBJ databases">
        <title>First case of bloodstream infection caused by Mixta hanseatica sp. nov., a member of the Erwiniaceae family.</title>
        <authorList>
            <person name="Both A."/>
            <person name="Huang J."/>
            <person name="Wenzel P."/>
            <person name="Aepfelbacher M."/>
            <person name="Rohde H."/>
            <person name="Christner M."/>
            <person name="Hentschke M."/>
        </authorList>
    </citation>
    <scope>NUCLEOTIDE SEQUENCE</scope>
    <source>
        <strain evidence="6">X22927</strain>
    </source>
</reference>
<keyword evidence="7" id="KW-1185">Reference proteome</keyword>
<dbReference type="EMBL" id="CP082904">
    <property type="protein sequence ID" value="UQY44217.1"/>
    <property type="molecule type" value="Genomic_DNA"/>
</dbReference>
<dbReference type="InterPro" id="IPR020841">
    <property type="entry name" value="PKS_Beta-ketoAc_synthase_dom"/>
</dbReference>
<dbReference type="Pfam" id="PF00109">
    <property type="entry name" value="ketoacyl-synt"/>
    <property type="match status" value="1"/>
</dbReference>
<name>A0ABY4R988_9GAMM</name>
<dbReference type="Proteomes" id="UP001056635">
    <property type="component" value="Chromosome"/>
</dbReference>